<feature type="compositionally biased region" description="Low complexity" evidence="1">
    <location>
        <begin position="364"/>
        <end position="401"/>
    </location>
</feature>
<dbReference type="NCBIfam" id="NF033484">
    <property type="entry name" value="Stp1_PP2C_phos"/>
    <property type="match status" value="1"/>
</dbReference>
<organism evidence="4 5">
    <name type="scientific">Slackia equolifaciens</name>
    <dbReference type="NCBI Taxonomy" id="498718"/>
    <lineage>
        <taxon>Bacteria</taxon>
        <taxon>Bacillati</taxon>
        <taxon>Actinomycetota</taxon>
        <taxon>Coriobacteriia</taxon>
        <taxon>Eggerthellales</taxon>
        <taxon>Eggerthellaceae</taxon>
        <taxon>Slackia</taxon>
    </lineage>
</organism>
<dbReference type="AlphaFoldDB" id="A0A3N0AV91"/>
<dbReference type="InterPro" id="IPR036457">
    <property type="entry name" value="PPM-type-like_dom_sf"/>
</dbReference>
<keyword evidence="2" id="KW-0812">Transmembrane</keyword>
<dbReference type="RefSeq" id="WP_123209327.1">
    <property type="nucleotide sequence ID" value="NZ_QIBX01000016.1"/>
</dbReference>
<dbReference type="InterPro" id="IPR015655">
    <property type="entry name" value="PP2C"/>
</dbReference>
<comment type="caution">
    <text evidence="4">The sequence shown here is derived from an EMBL/GenBank/DDBJ whole genome shotgun (WGS) entry which is preliminary data.</text>
</comment>
<dbReference type="PANTHER" id="PTHR47992">
    <property type="entry name" value="PROTEIN PHOSPHATASE"/>
    <property type="match status" value="1"/>
</dbReference>
<accession>A0A3N0AV91</accession>
<dbReference type="PROSITE" id="PS51746">
    <property type="entry name" value="PPM_2"/>
    <property type="match status" value="1"/>
</dbReference>
<sequence>MSAAKAPKAQRGRHAKGAMLSYGSRTDVGLVRDHNEDSLTVTPPLFAVADGMGGHAAGEVASEVAIQSLVAHAPHTADGDDLARAVVEANRAVIRAAREGLGRQGMGTTMTAAVLDGPRMVIAQVGDSRAYLLHQDRLQAITRDHSLMADLIESGQITPEQAKTHPQRSVITRALGSDPNTLPDIYEMTVEDGDRLLLCSDGLSGMVDDDLLESTLIRVGNPQKCADTLVDEALAAGGHDNITAIVVDVAAGAEKRVAKERRRGRIGAVLVVLALIAVLAGAVVGGNAYLNHVAFLTVQNDQVVICRGIPGEFMGFQTWKVERNTGLSVDDLALPPNTASRLTEEGIRTDSVEDAEELLSTWQAQAEQAQGSSSGAAVSDTSDQASTASSDADASGTSSNANEASGASTSATDNSSTEGGDAS</sequence>
<dbReference type="InterPro" id="IPR001932">
    <property type="entry name" value="PPM-type_phosphatase-like_dom"/>
</dbReference>
<feature type="transmembrane region" description="Helical" evidence="2">
    <location>
        <begin position="266"/>
        <end position="290"/>
    </location>
</feature>
<dbReference type="OrthoDB" id="9801841at2"/>
<dbReference type="EMBL" id="QIBX01000016">
    <property type="protein sequence ID" value="RNL38775.1"/>
    <property type="molecule type" value="Genomic_DNA"/>
</dbReference>
<proteinExistence type="predicted"/>
<dbReference type="Pfam" id="PF13672">
    <property type="entry name" value="PP2C_2"/>
    <property type="match status" value="1"/>
</dbReference>
<dbReference type="SMART" id="SM00332">
    <property type="entry name" value="PP2Cc"/>
    <property type="match status" value="1"/>
</dbReference>
<evidence type="ECO:0000313" key="4">
    <source>
        <dbReference type="EMBL" id="RNL38775.1"/>
    </source>
</evidence>
<feature type="region of interest" description="Disordered" evidence="1">
    <location>
        <begin position="364"/>
        <end position="423"/>
    </location>
</feature>
<feature type="domain" description="PPM-type phosphatase" evidence="3">
    <location>
        <begin position="21"/>
        <end position="249"/>
    </location>
</feature>
<evidence type="ECO:0000313" key="5">
    <source>
        <dbReference type="Proteomes" id="UP000269591"/>
    </source>
</evidence>
<evidence type="ECO:0000256" key="1">
    <source>
        <dbReference type="SAM" id="MobiDB-lite"/>
    </source>
</evidence>
<dbReference type="GO" id="GO:0004722">
    <property type="term" value="F:protein serine/threonine phosphatase activity"/>
    <property type="evidence" value="ECO:0007669"/>
    <property type="project" value="InterPro"/>
</dbReference>
<reference evidence="5" key="1">
    <citation type="submission" date="2018-05" db="EMBL/GenBank/DDBJ databases">
        <title>Genome Sequencing of selected type strains of the family Eggerthellaceae.</title>
        <authorList>
            <person name="Danylec N."/>
            <person name="Stoll D.A."/>
            <person name="Doetsch A."/>
            <person name="Huch M."/>
        </authorList>
    </citation>
    <scope>NUCLEOTIDE SEQUENCE [LARGE SCALE GENOMIC DNA]</scope>
    <source>
        <strain evidence="5">DSM 24851</strain>
    </source>
</reference>
<dbReference type="Proteomes" id="UP000269591">
    <property type="component" value="Unassembled WGS sequence"/>
</dbReference>
<dbReference type="SMART" id="SM00331">
    <property type="entry name" value="PP2C_SIG"/>
    <property type="match status" value="1"/>
</dbReference>
<keyword evidence="2" id="KW-0472">Membrane</keyword>
<name>A0A3N0AV91_9ACTN</name>
<feature type="compositionally biased region" description="Polar residues" evidence="1">
    <location>
        <begin position="402"/>
        <end position="423"/>
    </location>
</feature>
<dbReference type="SUPFAM" id="SSF81606">
    <property type="entry name" value="PP2C-like"/>
    <property type="match status" value="1"/>
</dbReference>
<keyword evidence="2" id="KW-1133">Transmembrane helix</keyword>
<gene>
    <name evidence="4" type="ORF">DMP06_08585</name>
</gene>
<dbReference type="Gene3D" id="3.60.40.10">
    <property type="entry name" value="PPM-type phosphatase domain"/>
    <property type="match status" value="1"/>
</dbReference>
<protein>
    <submittedName>
        <fullName evidence="4">Stp1/IreP family PP2C-type Ser/Thr phosphatase</fullName>
    </submittedName>
</protein>
<keyword evidence="5" id="KW-1185">Reference proteome</keyword>
<evidence type="ECO:0000259" key="3">
    <source>
        <dbReference type="PROSITE" id="PS51746"/>
    </source>
</evidence>
<dbReference type="CDD" id="cd00143">
    <property type="entry name" value="PP2Cc"/>
    <property type="match status" value="1"/>
</dbReference>
<evidence type="ECO:0000256" key="2">
    <source>
        <dbReference type="SAM" id="Phobius"/>
    </source>
</evidence>